<dbReference type="SMART" id="SM00609">
    <property type="entry name" value="VIT"/>
    <property type="match status" value="1"/>
</dbReference>
<accession>A0A7X4HAV5</accession>
<dbReference type="PROSITE" id="PS51468">
    <property type="entry name" value="VIT"/>
    <property type="match status" value="1"/>
</dbReference>
<dbReference type="Gene3D" id="2.60.120.380">
    <property type="match status" value="1"/>
</dbReference>
<dbReference type="EMBL" id="WWCU01000009">
    <property type="protein sequence ID" value="MYN07863.1"/>
    <property type="molecule type" value="Genomic_DNA"/>
</dbReference>
<proteinExistence type="predicted"/>
<dbReference type="Pfam" id="PF09906">
    <property type="entry name" value="DUF2135"/>
    <property type="match status" value="1"/>
</dbReference>
<organism evidence="3 4">
    <name type="scientific">Pseudoduganella aquatica</name>
    <dbReference type="NCBI Taxonomy" id="2660641"/>
    <lineage>
        <taxon>Bacteria</taxon>
        <taxon>Pseudomonadati</taxon>
        <taxon>Pseudomonadota</taxon>
        <taxon>Betaproteobacteria</taxon>
        <taxon>Burkholderiales</taxon>
        <taxon>Oxalobacteraceae</taxon>
        <taxon>Telluria group</taxon>
        <taxon>Pseudoduganella</taxon>
    </lineage>
</organism>
<dbReference type="Gene3D" id="1.25.40.10">
    <property type="entry name" value="Tetratricopeptide repeat domain"/>
    <property type="match status" value="1"/>
</dbReference>
<comment type="caution">
    <text evidence="3">The sequence shown here is derived from an EMBL/GenBank/DDBJ whole genome shotgun (WGS) entry which is preliminary data.</text>
</comment>
<sequence length="981" mass="106140">METLNGERPVRLQSVSIAGAVSGGMAETTVRMVFFNPNGRALEGHLHFPLLEGQQISAFALDIDGKLRPAVPVEKSRGREILEAVERRGIDPGLLERTEGNNFRLRVYPIPAQGTRTVEVKYSETLARDGTGWIYRLPLAYGERVRDFGLSLQVNGASAAPSTSGALGELHFEGMRNGYRAQVAKQDYTGAANAALALRLPGSAQPQAYVQQFDGERYFVAEIPVAARRVARKLPKVVGLLWDSSGSGANRHIDAELAELDRYFKALGRAEVRLQRLRDRPEAAVAYQIERGNWSALRKDLLSTVYDGASALADWQPQRGVDEYLLVSDGLLNYGGAKFPVLASGQRLYAMNSAASADTGRLAALAERSGGQLVQVQADRPGAAAEMLLTDGPQLHDLHADGAKDLLADLSGARQGMLRVAGKLTQPSAQVALTIVQQGKATEIKLAVGEKAPLHPQAALVWAGYKLRELEAEFDLHRGAIRRLGAQFGLPTRETSLLVLERLDDYVRYDVTPPAELLADYEKMKARFGAQLAQRRVKQLDDVVRRFQQKEAWWNKDYPKEAAAKLAQVLPRTDSGAGLGPIKVTGSSVGPLRDVVVAEDIGAAPGNVIANATNAARRASAPLAFERAPEVPAPAPVSPRPPPPPAPFSAPAPALAYAPAQTSAPASATPQAGTAGAGTISMKKWSANAPYIARMKAASSDALYAIYLDERPSWSGSSAFYLDVADMLIERGQRDLGLRVLSNLAELELENRHVLRILGYRLLQAGLPQLAVPLFEQVLLLAGEEPQSYRDLGLAYAAAGKPQQAVDQLYEVVLRPWDGRFADIELIALAEMNAIIAAAPKGTVDTGRIDGRLLKNLPLDLRAVLTWDADNSDMDLWVTDPNGERCYYAQMITVQGGRISRDFTGGYGPEEFSLRKAKPGKYQVHANFFGHRQQLVAGATTVQLRLTTAFGTPDAKEEMVTVRLTGRGSTVLVGEFEVPGS</sequence>
<dbReference type="SUPFAM" id="SSF48452">
    <property type="entry name" value="TPR-like"/>
    <property type="match status" value="1"/>
</dbReference>
<evidence type="ECO:0000259" key="2">
    <source>
        <dbReference type="PROSITE" id="PS51468"/>
    </source>
</evidence>
<dbReference type="Pfam" id="PF08487">
    <property type="entry name" value="VIT"/>
    <property type="match status" value="1"/>
</dbReference>
<protein>
    <submittedName>
        <fullName evidence="3">DUF2135 domain-containing protein</fullName>
    </submittedName>
</protein>
<reference evidence="3 4" key="1">
    <citation type="submission" date="2019-12" db="EMBL/GenBank/DDBJ databases">
        <title>Novel species isolated from a subtropical stream in China.</title>
        <authorList>
            <person name="Lu H."/>
        </authorList>
    </citation>
    <scope>NUCLEOTIDE SEQUENCE [LARGE SCALE GENOMIC DNA]</scope>
    <source>
        <strain evidence="3 4">FT127W</strain>
    </source>
</reference>
<dbReference type="Proteomes" id="UP000450676">
    <property type="component" value="Unassembled WGS sequence"/>
</dbReference>
<dbReference type="InterPro" id="IPR019220">
    <property type="entry name" value="DUF2135"/>
</dbReference>
<feature type="region of interest" description="Disordered" evidence="1">
    <location>
        <begin position="631"/>
        <end position="652"/>
    </location>
</feature>
<evidence type="ECO:0000313" key="3">
    <source>
        <dbReference type="EMBL" id="MYN07863.1"/>
    </source>
</evidence>
<evidence type="ECO:0000256" key="1">
    <source>
        <dbReference type="SAM" id="MobiDB-lite"/>
    </source>
</evidence>
<feature type="domain" description="VIT" evidence="2">
    <location>
        <begin position="1"/>
        <end position="124"/>
    </location>
</feature>
<evidence type="ECO:0000313" key="4">
    <source>
        <dbReference type="Proteomes" id="UP000450676"/>
    </source>
</evidence>
<feature type="compositionally biased region" description="Pro residues" evidence="1">
    <location>
        <begin position="631"/>
        <end position="650"/>
    </location>
</feature>
<gene>
    <name evidence="3" type="ORF">GTP77_11010</name>
</gene>
<keyword evidence="4" id="KW-1185">Reference proteome</keyword>
<dbReference type="AlphaFoldDB" id="A0A7X4HAV5"/>
<dbReference type="InterPro" id="IPR011990">
    <property type="entry name" value="TPR-like_helical_dom_sf"/>
</dbReference>
<dbReference type="InterPro" id="IPR013694">
    <property type="entry name" value="VIT"/>
</dbReference>
<name>A0A7X4HAV5_9BURK</name>